<proteinExistence type="predicted"/>
<dbReference type="InterPro" id="IPR001584">
    <property type="entry name" value="Integrase_cat-core"/>
</dbReference>
<dbReference type="CDD" id="cd01647">
    <property type="entry name" value="RT_LTR"/>
    <property type="match status" value="1"/>
</dbReference>
<evidence type="ECO:0000313" key="13">
    <source>
        <dbReference type="Proteomes" id="UP000053815"/>
    </source>
</evidence>
<keyword evidence="3" id="KW-0548">Nucleotidyltransferase</keyword>
<evidence type="ECO:0000256" key="4">
    <source>
        <dbReference type="ARBA" id="ARBA00022722"/>
    </source>
</evidence>
<evidence type="ECO:0000259" key="11">
    <source>
        <dbReference type="PROSITE" id="PS50994"/>
    </source>
</evidence>
<protein>
    <recommendedName>
        <fullName evidence="1">RNA-directed DNA polymerase</fullName>
        <ecNumber evidence="1">2.7.7.49</ecNumber>
    </recommendedName>
</protein>
<dbReference type="Pfam" id="PF00665">
    <property type="entry name" value="rve"/>
    <property type="match status" value="1"/>
</dbReference>
<dbReference type="STRING" id="91626.A0A0C9N9K4"/>
<dbReference type="InterPro" id="IPR050951">
    <property type="entry name" value="Retrovirus_Pol_polyprotein"/>
</dbReference>
<dbReference type="SUPFAM" id="SSF53098">
    <property type="entry name" value="Ribonuclease H-like"/>
    <property type="match status" value="1"/>
</dbReference>
<dbReference type="Gene3D" id="3.10.20.370">
    <property type="match status" value="1"/>
</dbReference>
<keyword evidence="4" id="KW-0540">Nuclease</keyword>
<keyword evidence="7" id="KW-0695">RNA-directed DNA polymerase</keyword>
<dbReference type="InterPro" id="IPR012337">
    <property type="entry name" value="RNaseH-like_sf"/>
</dbReference>
<dbReference type="GO" id="GO:0016787">
    <property type="term" value="F:hydrolase activity"/>
    <property type="evidence" value="ECO:0007669"/>
    <property type="project" value="UniProtKB-KW"/>
</dbReference>
<evidence type="ECO:0000313" key="12">
    <source>
        <dbReference type="EMBL" id="GAN11418.1"/>
    </source>
</evidence>
<dbReference type="Gene3D" id="1.10.340.70">
    <property type="match status" value="1"/>
</dbReference>
<dbReference type="InterPro" id="IPR041373">
    <property type="entry name" value="RT_RNaseH"/>
</dbReference>
<dbReference type="GO" id="GO:0003676">
    <property type="term" value="F:nucleic acid binding"/>
    <property type="evidence" value="ECO:0007669"/>
    <property type="project" value="InterPro"/>
</dbReference>
<sequence length="1707" mass="195278">MHPKKVVTESVSPLSSREGSPHQQFQSNPEDEERTREDLEQLQLKDQQSQSEEPQRHSQGQVNDDDEEDVVMQEANPIKEPLSPTISKKKDPVLVLKKVIARRDSYFNLYTDMMNTEASDEKSIRHLNEIRAKVEGLNKDISVLKNSVRLSDEKVTASVESAMSANSNGGIRLSKQDLPKFQLKSSSTKYFPKDESYESVNHFLRSFEKVISSSGENVEAIWKRYIPLTLPYELDNWLNNDVMACRCWAEVGAAFNKKFGNNAMLKLQSRREVFNAKMHSGESTEAYTTRFTKAVTEANYSLDNTTIGDAFLTGFPEEWQTQINTVLLCNHTDRDYWTIDEIHMAAINIYNSKLAPFTFVNKVRAALPAEATGQQSKRFKSTIKEATTFFCPNHGGAAAKHNEKDCYNNKAGSASSAGTMNNIPSNKSTKFLGNKNVPRKATGNTFCKWCGKLWFFGHVCQEYNEKKHSNNVSVLTIQSENKENKKKGKGKAVDNEKLFRENMEQDSYCELKLNKQTKEFKLITPLLLNKTRVIGKVDPGADISFINKTILNKDFKDVKNMKTLGYLNFLSVNEDGSNNRTKRIGQTEPMEVTYLNGITFKHQFEIVEFNDEMKTEFDILLGIDILPKLGIYLSGVAHAWPDDTRKELSQFENVNYDLKNEYDPENADYGTPEVRTSLMQSIQNALDKNTQIKPDAICSMKESVVQIPIDDPSDCFVRQYPLPVNAHTEIKAQLKEWIDNGVVQRTKPSSVFHSPLLCVPKKDLNGKPTKLRICCDLRRINAAISKNYHENYAVPKINEIFDKVSANARIISKIDLHQAYMSYGVHENSREALTFSYNGLFYHWSRAPYGLKFMSSLFVKCMSILLNDVHIELQKEMQKEKAYMHDDEDTFYGDIAHYVDDCVLYTVDTFSHVKLINIVINRLTSVNLRINVEKCTWFQTSVFLLGFVVGPGITKIDMRLLSDIDSWPTPTTAKQVKSIMGIISHLRDYVPMLSKIAAPIDQLRNDSDVKNKWTQLHTDRLNTIKQILLSNQILHTPVLGDKFFLQVDASLYGIAACLYQKDEVGRIKHIGFVSKSLNQAERNWSTNRRETAAIIFGLQKFRSLLWGHSNLEILTDHIALTYMFTSTNLNSTLQNYLEILSEYDFTISHVKGIDNVLSDALSRLYPPIEEDTILDEENQKQMKRLQRFILVKRANSKSEIVRSTKVYSKDKNLNVLAIKLNNEEFQTSITDYVCPREADRAQIIKDAHDVGHFGVESCVQHIHSYYALHWKSIYQDVKKALLSCRECALHNVSRKGFNPARSIVSFQTMDHVAFDLCGPLPVTDKGNVYILVMIDLCTRYIVARPIPNKSSTTVAQAIIGIFGDYGVSLTVAQSDNGREWSNTLMHLLTKTLSIQHRFSTPYYSQSNGSVENAIKTVTQTLRKMCGNDTRNWDDRLPICQLVINMKIKQRTASTPFSLMFARQVSTRRSTNDLNLNGRKSLSIPELLKRAEYMNSIVFPAIQERTTRLMEEYNKKIDKKNLIIDIPFDTPVMVRLKEGRESKLAPLYAGPYVVARKTKAGNYVLRDEKNELLHREYTPSELKIVSLDETAIEEESFEVEDIRDHRTNPSGIMEYLVKWAGYGERENEWITADLFNSSTPIRNYWKKVKQHETFDKERRQKLAEQNNTSISKPNKQTSTPSKRKRVNNVTQKPKSNNRRKTNPNKTPN</sequence>
<evidence type="ECO:0000256" key="1">
    <source>
        <dbReference type="ARBA" id="ARBA00012493"/>
    </source>
</evidence>
<dbReference type="InterPro" id="IPR043502">
    <property type="entry name" value="DNA/RNA_pol_sf"/>
</dbReference>
<dbReference type="PROSITE" id="PS50878">
    <property type="entry name" value="RT_POL"/>
    <property type="match status" value="1"/>
</dbReference>
<dbReference type="Pfam" id="PF17917">
    <property type="entry name" value="RT_RNaseH"/>
    <property type="match status" value="1"/>
</dbReference>
<dbReference type="OrthoDB" id="2245799at2759"/>
<feature type="compositionally biased region" description="Polar residues" evidence="8">
    <location>
        <begin position="9"/>
        <end position="28"/>
    </location>
</feature>
<feature type="domain" description="Chromo" evidence="9">
    <location>
        <begin position="1596"/>
        <end position="1655"/>
    </location>
</feature>
<dbReference type="InterPro" id="IPR021109">
    <property type="entry name" value="Peptidase_aspartic_dom_sf"/>
</dbReference>
<evidence type="ECO:0000259" key="10">
    <source>
        <dbReference type="PROSITE" id="PS50878"/>
    </source>
</evidence>
<dbReference type="InterPro" id="IPR043128">
    <property type="entry name" value="Rev_trsase/Diguanyl_cyclase"/>
</dbReference>
<dbReference type="Gene3D" id="2.40.50.40">
    <property type="match status" value="1"/>
</dbReference>
<dbReference type="InterPro" id="IPR000477">
    <property type="entry name" value="RT_dom"/>
</dbReference>
<dbReference type="CDD" id="cd09274">
    <property type="entry name" value="RNase_HI_RT_Ty3"/>
    <property type="match status" value="1"/>
</dbReference>
<name>A0A0C9N9K4_9FUNG</name>
<reference evidence="12" key="1">
    <citation type="submission" date="2014-09" db="EMBL/GenBank/DDBJ databases">
        <title>Draft genome sequence of an oleaginous Mucoromycotina fungus Mucor ambiguus NBRC6742.</title>
        <authorList>
            <person name="Takeda I."/>
            <person name="Yamane N."/>
            <person name="Morita T."/>
            <person name="Tamano K."/>
            <person name="Machida M."/>
            <person name="Baker S."/>
            <person name="Koike H."/>
        </authorList>
    </citation>
    <scope>NUCLEOTIDE SEQUENCE</scope>
    <source>
        <strain evidence="12">NBRC 6742</strain>
    </source>
</reference>
<dbReference type="Pfam" id="PF00385">
    <property type="entry name" value="Chromo"/>
    <property type="match status" value="1"/>
</dbReference>
<dbReference type="Gene3D" id="3.30.420.10">
    <property type="entry name" value="Ribonuclease H-like superfamily/Ribonuclease H"/>
    <property type="match status" value="1"/>
</dbReference>
<feature type="compositionally biased region" description="Polar residues" evidence="8">
    <location>
        <begin position="1662"/>
        <end position="1679"/>
    </location>
</feature>
<evidence type="ECO:0000256" key="3">
    <source>
        <dbReference type="ARBA" id="ARBA00022695"/>
    </source>
</evidence>
<dbReference type="SUPFAM" id="SSF56672">
    <property type="entry name" value="DNA/RNA polymerases"/>
    <property type="match status" value="1"/>
</dbReference>
<accession>A0A0C9N9K4</accession>
<evidence type="ECO:0000259" key="9">
    <source>
        <dbReference type="PROSITE" id="PS50013"/>
    </source>
</evidence>
<dbReference type="GO" id="GO:0015074">
    <property type="term" value="P:DNA integration"/>
    <property type="evidence" value="ECO:0007669"/>
    <property type="project" value="InterPro"/>
</dbReference>
<dbReference type="InterPro" id="IPR016197">
    <property type="entry name" value="Chromo-like_dom_sf"/>
</dbReference>
<dbReference type="Gene3D" id="2.40.70.10">
    <property type="entry name" value="Acid Proteases"/>
    <property type="match status" value="1"/>
</dbReference>
<evidence type="ECO:0000256" key="7">
    <source>
        <dbReference type="ARBA" id="ARBA00022918"/>
    </source>
</evidence>
<dbReference type="InterPro" id="IPR000953">
    <property type="entry name" value="Chromo/chromo_shadow_dom"/>
</dbReference>
<dbReference type="PANTHER" id="PTHR37984:SF5">
    <property type="entry name" value="PROTEIN NYNRIN-LIKE"/>
    <property type="match status" value="1"/>
</dbReference>
<organism evidence="12">
    <name type="scientific">Mucor ambiguus</name>
    <dbReference type="NCBI Taxonomy" id="91626"/>
    <lineage>
        <taxon>Eukaryota</taxon>
        <taxon>Fungi</taxon>
        <taxon>Fungi incertae sedis</taxon>
        <taxon>Mucoromycota</taxon>
        <taxon>Mucoromycotina</taxon>
        <taxon>Mucoromycetes</taxon>
        <taxon>Mucorales</taxon>
        <taxon>Mucorineae</taxon>
        <taxon>Mucoraceae</taxon>
        <taxon>Mucor</taxon>
    </lineage>
</organism>
<dbReference type="SUPFAM" id="SSF54160">
    <property type="entry name" value="Chromo domain-like"/>
    <property type="match status" value="1"/>
</dbReference>
<dbReference type="SMART" id="SM00298">
    <property type="entry name" value="CHROMO"/>
    <property type="match status" value="1"/>
</dbReference>
<gene>
    <name evidence="12" type="ORF">MAM1_0589c10980</name>
</gene>
<keyword evidence="13" id="KW-1185">Reference proteome</keyword>
<feature type="region of interest" description="Disordered" evidence="8">
    <location>
        <begin position="1662"/>
        <end position="1707"/>
    </location>
</feature>
<keyword evidence="5" id="KW-0255">Endonuclease</keyword>
<dbReference type="PANTHER" id="PTHR37984">
    <property type="entry name" value="PROTEIN CBG26694"/>
    <property type="match status" value="1"/>
</dbReference>
<evidence type="ECO:0000256" key="5">
    <source>
        <dbReference type="ARBA" id="ARBA00022759"/>
    </source>
</evidence>
<dbReference type="EC" id="2.7.7.49" evidence="1"/>
<dbReference type="InterPro" id="IPR023780">
    <property type="entry name" value="Chromo_domain"/>
</dbReference>
<evidence type="ECO:0000256" key="8">
    <source>
        <dbReference type="SAM" id="MobiDB-lite"/>
    </source>
</evidence>
<dbReference type="Pfam" id="PF00078">
    <property type="entry name" value="RVT_1"/>
    <property type="match status" value="1"/>
</dbReference>
<dbReference type="GO" id="GO:0005634">
    <property type="term" value="C:nucleus"/>
    <property type="evidence" value="ECO:0007669"/>
    <property type="project" value="UniProtKB-ARBA"/>
</dbReference>
<keyword evidence="6" id="KW-0378">Hydrolase</keyword>
<dbReference type="Pfam" id="PF17921">
    <property type="entry name" value="Integrase_H2C2"/>
    <property type="match status" value="1"/>
</dbReference>
<evidence type="ECO:0000256" key="6">
    <source>
        <dbReference type="ARBA" id="ARBA00022801"/>
    </source>
</evidence>
<dbReference type="Gene3D" id="3.10.10.10">
    <property type="entry name" value="HIV Type 1 Reverse Transcriptase, subunit A, domain 1"/>
    <property type="match status" value="1"/>
</dbReference>
<dbReference type="GO" id="GO:0004519">
    <property type="term" value="F:endonuclease activity"/>
    <property type="evidence" value="ECO:0007669"/>
    <property type="project" value="UniProtKB-KW"/>
</dbReference>
<feature type="domain" description="Reverse transcriptase" evidence="10">
    <location>
        <begin position="740"/>
        <end position="949"/>
    </location>
</feature>
<feature type="compositionally biased region" description="Low complexity" evidence="8">
    <location>
        <begin position="41"/>
        <end position="52"/>
    </location>
</feature>
<feature type="region of interest" description="Disordered" evidence="8">
    <location>
        <begin position="1"/>
        <end position="67"/>
    </location>
</feature>
<dbReference type="Gene3D" id="3.30.70.270">
    <property type="match status" value="2"/>
</dbReference>
<dbReference type="InterPro" id="IPR036397">
    <property type="entry name" value="RNaseH_sf"/>
</dbReference>
<dbReference type="PROSITE" id="PS50013">
    <property type="entry name" value="CHROMO_2"/>
    <property type="match status" value="1"/>
</dbReference>
<keyword evidence="2" id="KW-0808">Transferase</keyword>
<dbReference type="PROSITE" id="PS50994">
    <property type="entry name" value="INTEGRASE"/>
    <property type="match status" value="1"/>
</dbReference>
<dbReference type="EMBL" id="DF836878">
    <property type="protein sequence ID" value="GAN11418.1"/>
    <property type="molecule type" value="Genomic_DNA"/>
</dbReference>
<dbReference type="GO" id="GO:0003964">
    <property type="term" value="F:RNA-directed DNA polymerase activity"/>
    <property type="evidence" value="ECO:0007669"/>
    <property type="project" value="UniProtKB-KW"/>
</dbReference>
<evidence type="ECO:0000256" key="2">
    <source>
        <dbReference type="ARBA" id="ARBA00022679"/>
    </source>
</evidence>
<feature type="domain" description="Integrase catalytic" evidence="11">
    <location>
        <begin position="1295"/>
        <end position="1463"/>
    </location>
</feature>
<dbReference type="Proteomes" id="UP000053815">
    <property type="component" value="Unassembled WGS sequence"/>
</dbReference>
<dbReference type="InterPro" id="IPR041588">
    <property type="entry name" value="Integrase_H2C2"/>
</dbReference>